<dbReference type="EMBL" id="CP002214">
    <property type="protein sequence ID" value="ADO60008.1"/>
    <property type="molecule type" value="Genomic_DNA"/>
</dbReference>
<dbReference type="HOGENOM" id="CLU_2495005_0_0_9"/>
<dbReference type="Proteomes" id="UP000006868">
    <property type="component" value="Plasmid pSC2"/>
</dbReference>
<evidence type="ECO:0000313" key="1">
    <source>
        <dbReference type="EMBL" id="ADO60008.1"/>
    </source>
</evidence>
<sequence>MHNIENGLGTEKIKTNEPESLDDLLQQMEENSERNDFSDEYLLENGHCLPAIGEYSYGVSYTPTAWVLPYLRELKKLKEKEAVREK</sequence>
<organism evidence="1 2">
    <name type="scientific">Paenibacillus polymyxa (strain SC2)</name>
    <name type="common">Bacillus polymyxa</name>
    <dbReference type="NCBI Taxonomy" id="886882"/>
    <lineage>
        <taxon>Bacteria</taxon>
        <taxon>Bacillati</taxon>
        <taxon>Bacillota</taxon>
        <taxon>Bacilli</taxon>
        <taxon>Bacillales</taxon>
        <taxon>Paenibacillaceae</taxon>
        <taxon>Paenibacillus</taxon>
    </lineage>
</organism>
<protein>
    <submittedName>
        <fullName evidence="1">Uncharacterized protein</fullName>
    </submittedName>
</protein>
<dbReference type="AlphaFoldDB" id="E3EJY9"/>
<dbReference type="KEGG" id="ppm:PPSC2_28145"/>
<gene>
    <name evidence="1" type="ORF">PPSC2_28145</name>
</gene>
<dbReference type="PATRIC" id="fig|886882.15.peg.5967"/>
<name>E3EJY9_PAEPS</name>
<dbReference type="RefSeq" id="WP_013386422.1">
    <property type="nucleotide sequence ID" value="NC_014628.2"/>
</dbReference>
<geneLocation type="plasmid" evidence="1 2">
    <name>pSC2</name>
</geneLocation>
<proteinExistence type="predicted"/>
<keyword evidence="1" id="KW-0614">Plasmid</keyword>
<reference evidence="1 2" key="1">
    <citation type="journal article" date="2011" name="J. Bacteriol.">
        <title>Complete genome sequence of Paenibacillus polymyxa SC2, a strain of plant growth-promoting Rhizobacterium with broad-spectrum antimicrobial activity.</title>
        <authorList>
            <person name="Ma M."/>
            <person name="Wang C."/>
            <person name="Ding Y."/>
            <person name="Li L."/>
            <person name="Shen D."/>
            <person name="Jiang X."/>
            <person name="Guan D."/>
            <person name="Cao F."/>
            <person name="Chen H."/>
            <person name="Feng R."/>
            <person name="Wang X."/>
            <person name="Ge Y."/>
            <person name="Yao L."/>
            <person name="Bing X."/>
            <person name="Yang X."/>
            <person name="Li J."/>
            <person name="Du B."/>
        </authorList>
    </citation>
    <scope>NUCLEOTIDE SEQUENCE [LARGE SCALE GENOMIC DNA]</scope>
    <source>
        <strain evidence="1 2">SC2</strain>
        <plasmid evidence="2">pSC2</plasmid>
    </source>
</reference>
<accession>E3EJY9</accession>
<evidence type="ECO:0000313" key="2">
    <source>
        <dbReference type="Proteomes" id="UP000006868"/>
    </source>
</evidence>